<comment type="caution">
    <text evidence="2">The sequence shown here is derived from an EMBL/GenBank/DDBJ whole genome shotgun (WGS) entry which is preliminary data.</text>
</comment>
<feature type="domain" description="PatA-like N-terminal" evidence="1">
    <location>
        <begin position="6"/>
        <end position="160"/>
    </location>
</feature>
<dbReference type="Pfam" id="PF14332">
    <property type="entry name" value="DUF4388"/>
    <property type="match status" value="1"/>
</dbReference>
<evidence type="ECO:0000259" key="1">
    <source>
        <dbReference type="Pfam" id="PF14332"/>
    </source>
</evidence>
<organism evidence="2 3">
    <name type="scientific">Hyalangium minutum</name>
    <dbReference type="NCBI Taxonomy" id="394096"/>
    <lineage>
        <taxon>Bacteria</taxon>
        <taxon>Pseudomonadati</taxon>
        <taxon>Myxococcota</taxon>
        <taxon>Myxococcia</taxon>
        <taxon>Myxococcales</taxon>
        <taxon>Cystobacterineae</taxon>
        <taxon>Archangiaceae</taxon>
        <taxon>Hyalangium</taxon>
    </lineage>
</organism>
<keyword evidence="3" id="KW-1185">Reference proteome</keyword>
<name>A0A085WQS2_9BACT</name>
<dbReference type="AlphaFoldDB" id="A0A085WQS2"/>
<dbReference type="EMBL" id="JMCB01000003">
    <property type="protein sequence ID" value="KFE70035.1"/>
    <property type="molecule type" value="Genomic_DNA"/>
</dbReference>
<gene>
    <name evidence="2" type="ORF">DB31_5077</name>
</gene>
<dbReference type="OrthoDB" id="5378508at2"/>
<accession>A0A085WQS2</accession>
<dbReference type="InterPro" id="IPR037257">
    <property type="entry name" value="T2SS_E_N_sf"/>
</dbReference>
<evidence type="ECO:0000313" key="3">
    <source>
        <dbReference type="Proteomes" id="UP000028725"/>
    </source>
</evidence>
<proteinExistence type="predicted"/>
<dbReference type="STRING" id="394096.DB31_5077"/>
<protein>
    <recommendedName>
        <fullName evidence="1">PatA-like N-terminal domain-containing protein</fullName>
    </recommendedName>
</protein>
<dbReference type="Proteomes" id="UP000028725">
    <property type="component" value="Unassembled WGS sequence"/>
</dbReference>
<dbReference type="InterPro" id="IPR025497">
    <property type="entry name" value="PatA-like_N"/>
</dbReference>
<dbReference type="RefSeq" id="WP_044184587.1">
    <property type="nucleotide sequence ID" value="NZ_JMCB01000003.1"/>
</dbReference>
<evidence type="ECO:0000313" key="2">
    <source>
        <dbReference type="EMBL" id="KFE70035.1"/>
    </source>
</evidence>
<sequence length="388" mass="43858">MEHFKGGLTHYSMEVVIPALLSRKARGTLRVERGSVIRYFFFKDGFLVGEGSNTPAEHLGQVLVDLGILDAPRAALAFEAAELAKLPYGAFLVRQQFVELPRLLEALEHKAREAFFDCYNWDSGEVEFTLQLPSLEQAVELKMPLTSLHRDALSRRREWRTFRTVFPGMDTTFYVFREHSVGRFSEEESVLMKRAESGATLAELLASGKESRIFVARRLMHLYRRGVLAPQRAQNNSMGEELQEQELLDAARSFVEERKYDHALAVVEQVLERGPVPEAHALYRDAEVKLTLALCDELFSMDGRLIFEPLPRPLPSSLTADDLYLYSKLRGSVTIRQALRTAAMGEAGAARSMHRMLAMGLIRIAPSLEGFEPKHKTDPYGFQPRAEA</sequence>
<reference evidence="2 3" key="1">
    <citation type="submission" date="2014-04" db="EMBL/GenBank/DDBJ databases">
        <title>Genome assembly of Hyalangium minutum DSM 14724.</title>
        <authorList>
            <person name="Sharma G."/>
            <person name="Subramanian S."/>
        </authorList>
    </citation>
    <scope>NUCLEOTIDE SEQUENCE [LARGE SCALE GENOMIC DNA]</scope>
    <source>
        <strain evidence="2 3">DSM 14724</strain>
    </source>
</reference>
<dbReference type="PATRIC" id="fig|394096.3.peg.1559"/>
<dbReference type="SUPFAM" id="SSF160246">
    <property type="entry name" value="EspE N-terminal domain-like"/>
    <property type="match status" value="1"/>
</dbReference>